<proteinExistence type="predicted"/>
<dbReference type="STRING" id="457427.SSOG_06325"/>
<evidence type="ECO:0000313" key="1">
    <source>
        <dbReference type="EMBL" id="EFL26611.1"/>
    </source>
</evidence>
<dbReference type="EMBL" id="GG657754">
    <property type="protein sequence ID" value="EFL26611.1"/>
    <property type="molecule type" value="Genomic_DNA"/>
</dbReference>
<dbReference type="AlphaFoldDB" id="D9WWF5"/>
<organism evidence="1 2">
    <name type="scientific">Streptomyces himastatinicus ATCC 53653</name>
    <dbReference type="NCBI Taxonomy" id="457427"/>
    <lineage>
        <taxon>Bacteria</taxon>
        <taxon>Bacillati</taxon>
        <taxon>Actinomycetota</taxon>
        <taxon>Actinomycetes</taxon>
        <taxon>Kitasatosporales</taxon>
        <taxon>Streptomycetaceae</taxon>
        <taxon>Streptomyces</taxon>
        <taxon>Streptomyces violaceusniger group</taxon>
    </lineage>
</organism>
<protein>
    <submittedName>
        <fullName evidence="1">Uncharacterized protein</fullName>
    </submittedName>
</protein>
<sequence>MDSLVSRLPYRDEDLLRVLQNQVRFLLATGAPYDHPLDAMLGSTGYYERELSADYLVGLVDLMLTHGVRDRPGTYGRTARESAQQHIAHGLAHYQAVVDRLAA</sequence>
<accession>D9WWF5</accession>
<keyword evidence="2" id="KW-1185">Reference proteome</keyword>
<reference evidence="1 2" key="1">
    <citation type="submission" date="2009-02" db="EMBL/GenBank/DDBJ databases">
        <title>Annotation of Streptomyces hygroscopicus strain ATCC 53653.</title>
        <authorList>
            <consortium name="The Broad Institute Genome Sequencing Platform"/>
            <consortium name="Broad Institute Microbial Sequencing Center"/>
            <person name="Fischbach M."/>
            <person name="Godfrey P."/>
            <person name="Ward D."/>
            <person name="Young S."/>
            <person name="Zeng Q."/>
            <person name="Koehrsen M."/>
            <person name="Alvarado L."/>
            <person name="Berlin A.M."/>
            <person name="Bochicchio J."/>
            <person name="Borenstein D."/>
            <person name="Chapman S.B."/>
            <person name="Chen Z."/>
            <person name="Engels R."/>
            <person name="Freedman E."/>
            <person name="Gellesch M."/>
            <person name="Goldberg J."/>
            <person name="Griggs A."/>
            <person name="Gujja S."/>
            <person name="Heilman E.R."/>
            <person name="Heiman D.I."/>
            <person name="Hepburn T.A."/>
            <person name="Howarth C."/>
            <person name="Jen D."/>
            <person name="Larson L."/>
            <person name="Lewis B."/>
            <person name="Mehta T."/>
            <person name="Park D."/>
            <person name="Pearson M."/>
            <person name="Richards J."/>
            <person name="Roberts A."/>
            <person name="Saif S."/>
            <person name="Shea T.D."/>
            <person name="Shenoy N."/>
            <person name="Sisk P."/>
            <person name="Stolte C."/>
            <person name="Sykes S.N."/>
            <person name="Thomson T."/>
            <person name="Walk T."/>
            <person name="White J."/>
            <person name="Yandava C."/>
            <person name="Straight P."/>
            <person name="Clardy J."/>
            <person name="Hung D."/>
            <person name="Kolter R."/>
            <person name="Mekalanos J."/>
            <person name="Walker S."/>
            <person name="Walsh C.T."/>
            <person name="Wieland-Brown L.C."/>
            <person name="Haas B."/>
            <person name="Nusbaum C."/>
            <person name="Birren B."/>
        </authorList>
    </citation>
    <scope>NUCLEOTIDE SEQUENCE [LARGE SCALE GENOMIC DNA]</scope>
    <source>
        <strain evidence="1 2">ATCC 53653</strain>
    </source>
</reference>
<name>D9WWF5_9ACTN</name>
<dbReference type="HOGENOM" id="CLU_2262256_0_0_11"/>
<dbReference type="Proteomes" id="UP000003963">
    <property type="component" value="Unassembled WGS sequence"/>
</dbReference>
<gene>
    <name evidence="1" type="ORF">SSOG_06325</name>
</gene>
<evidence type="ECO:0000313" key="2">
    <source>
        <dbReference type="Proteomes" id="UP000003963"/>
    </source>
</evidence>
<dbReference type="OrthoDB" id="5198419at2"/>